<protein>
    <recommendedName>
        <fullName evidence="4">WW domain-containing protein</fullName>
    </recommendedName>
</protein>
<feature type="domain" description="SARAH" evidence="2">
    <location>
        <begin position="272"/>
        <end position="319"/>
    </location>
</feature>
<evidence type="ECO:0000259" key="2">
    <source>
        <dbReference type="PROSITE" id="PS50951"/>
    </source>
</evidence>
<dbReference type="InterPro" id="IPR001202">
    <property type="entry name" value="WW_dom"/>
</dbReference>
<dbReference type="SUPFAM" id="SSF51045">
    <property type="entry name" value="WW domain"/>
    <property type="match status" value="2"/>
</dbReference>
<dbReference type="AlphaFoldDB" id="A0A1I8EDB1"/>
<dbReference type="WBParaSite" id="maker-PairedContig_1540-snap-gene-0.3-mRNA-1">
    <property type="protein sequence ID" value="maker-PairedContig_1540-snap-gene-0.3-mRNA-1"/>
    <property type="gene ID" value="maker-PairedContig_1540-snap-gene-0.3"/>
</dbReference>
<dbReference type="Gene3D" id="2.20.70.10">
    <property type="match status" value="1"/>
</dbReference>
<sequence length="330" mass="37728">MLNRRRRHQTPTFLEGTPGRYLRREAPPSLPTCDGVIQGIQVGLQQLAHSSQNLQYSGSDVNNCRIEGNFVRTKPELSSQSFSESWTSNQYLFKKGLTSSLSIGNVVQHGTQMAITESGEQRLVSISLQSLPGRSISTPFAGENLAGAVLKEDLTLPPNWAVEVTPEGIRYYVDHNNRRTHWIHPLVKENLPLGWIKQFDSMNGVTYHNKLDGRTQLEHPGLATPVNYTQNNSAAHLTQRAESTIENLNIISENIPDWLRLYSRAPYELDHLLEWPLFRLPQLEQYDNQLMKLYKQEGIDIAIKYERFRREINHEIARRQKKFMASANAP</sequence>
<dbReference type="InterPro" id="IPR011524">
    <property type="entry name" value="SARAH_dom"/>
</dbReference>
<dbReference type="GO" id="GO:0035329">
    <property type="term" value="P:hippo signaling"/>
    <property type="evidence" value="ECO:0007669"/>
    <property type="project" value="InterPro"/>
</dbReference>
<dbReference type="STRING" id="6293.A0A1I8EDB1"/>
<dbReference type="GO" id="GO:0006915">
    <property type="term" value="P:apoptotic process"/>
    <property type="evidence" value="ECO:0007669"/>
    <property type="project" value="InterPro"/>
</dbReference>
<name>A0A1I8EDB1_WUCBA</name>
<dbReference type="PROSITE" id="PS50020">
    <property type="entry name" value="WW_DOMAIN_2"/>
    <property type="match status" value="1"/>
</dbReference>
<evidence type="ECO:0008006" key="4">
    <source>
        <dbReference type="Google" id="ProtNLM"/>
    </source>
</evidence>
<dbReference type="CDD" id="cd21433">
    <property type="entry name" value="SARAH_Sav"/>
    <property type="match status" value="1"/>
</dbReference>
<dbReference type="GO" id="GO:0043065">
    <property type="term" value="P:positive regulation of apoptotic process"/>
    <property type="evidence" value="ECO:0007669"/>
    <property type="project" value="TreeGrafter"/>
</dbReference>
<reference evidence="3" key="1">
    <citation type="submission" date="2016-11" db="UniProtKB">
        <authorList>
            <consortium name="WormBaseParasite"/>
        </authorList>
    </citation>
    <scope>IDENTIFICATION</scope>
    <source>
        <strain evidence="3">pt0022</strain>
    </source>
</reference>
<dbReference type="Pfam" id="PF00397">
    <property type="entry name" value="WW"/>
    <property type="match status" value="1"/>
</dbReference>
<dbReference type="PROSITE" id="PS50951">
    <property type="entry name" value="SARAH"/>
    <property type="match status" value="1"/>
</dbReference>
<dbReference type="PANTHER" id="PTHR47522:SF2">
    <property type="entry name" value="PROTEIN SALVADOR HOMOLOG 1"/>
    <property type="match status" value="1"/>
</dbReference>
<dbReference type="GO" id="GO:0008285">
    <property type="term" value="P:negative regulation of cell population proliferation"/>
    <property type="evidence" value="ECO:0007669"/>
    <property type="project" value="TreeGrafter"/>
</dbReference>
<accession>A0A1I8EDB1</accession>
<evidence type="ECO:0000259" key="1">
    <source>
        <dbReference type="PROSITE" id="PS50020"/>
    </source>
</evidence>
<evidence type="ECO:0000313" key="3">
    <source>
        <dbReference type="WBParaSite" id="maker-PairedContig_1540-snap-gene-0.3-mRNA-1"/>
    </source>
</evidence>
<proteinExistence type="predicted"/>
<dbReference type="InterPro" id="IPR030030">
    <property type="entry name" value="Sav"/>
</dbReference>
<dbReference type="InterPro" id="IPR036020">
    <property type="entry name" value="WW_dom_sf"/>
</dbReference>
<dbReference type="SMART" id="SM00456">
    <property type="entry name" value="WW"/>
    <property type="match status" value="2"/>
</dbReference>
<dbReference type="CDD" id="cd00201">
    <property type="entry name" value="WW"/>
    <property type="match status" value="1"/>
</dbReference>
<dbReference type="GO" id="GO:0005829">
    <property type="term" value="C:cytosol"/>
    <property type="evidence" value="ECO:0007669"/>
    <property type="project" value="TreeGrafter"/>
</dbReference>
<feature type="domain" description="WW" evidence="1">
    <location>
        <begin position="154"/>
        <end position="187"/>
    </location>
</feature>
<dbReference type="PANTHER" id="PTHR47522">
    <property type="entry name" value="SALVADOR FAMILY WW DOMAIN-CONTAINING PROTEIN 1"/>
    <property type="match status" value="1"/>
</dbReference>
<organism evidence="3">
    <name type="scientific">Wuchereria bancrofti</name>
    <dbReference type="NCBI Taxonomy" id="6293"/>
    <lineage>
        <taxon>Eukaryota</taxon>
        <taxon>Metazoa</taxon>
        <taxon>Ecdysozoa</taxon>
        <taxon>Nematoda</taxon>
        <taxon>Chromadorea</taxon>
        <taxon>Rhabditida</taxon>
        <taxon>Spirurina</taxon>
        <taxon>Spiruromorpha</taxon>
        <taxon>Filarioidea</taxon>
        <taxon>Onchocercidae</taxon>
        <taxon>Wuchereria</taxon>
    </lineage>
</organism>
<dbReference type="GO" id="GO:0060090">
    <property type="term" value="F:molecular adaptor activity"/>
    <property type="evidence" value="ECO:0007669"/>
    <property type="project" value="InterPro"/>
</dbReference>